<evidence type="ECO:0000256" key="3">
    <source>
        <dbReference type="ARBA" id="ARBA00023002"/>
    </source>
</evidence>
<evidence type="ECO:0000259" key="6">
    <source>
        <dbReference type="PROSITE" id="PS51352"/>
    </source>
</evidence>
<dbReference type="PROSITE" id="PS00460">
    <property type="entry name" value="GLUTATHIONE_PEROXID_1"/>
    <property type="match status" value="1"/>
</dbReference>
<dbReference type="EMBL" id="JAQIOY010000007">
    <property type="protein sequence ID" value="MDA7426151.1"/>
    <property type="molecule type" value="Genomic_DNA"/>
</dbReference>
<dbReference type="PROSITE" id="PS51355">
    <property type="entry name" value="GLUTATHIONE_PEROXID_3"/>
    <property type="match status" value="1"/>
</dbReference>
<dbReference type="PROSITE" id="PS51352">
    <property type="entry name" value="THIOREDOXIN_2"/>
    <property type="match status" value="1"/>
</dbReference>
<feature type="domain" description="Thioredoxin" evidence="6">
    <location>
        <begin position="14"/>
        <end position="169"/>
    </location>
</feature>
<keyword evidence="3 4" id="KW-0560">Oxidoreductase</keyword>
<evidence type="ECO:0000256" key="5">
    <source>
        <dbReference type="SAM" id="SignalP"/>
    </source>
</evidence>
<dbReference type="InterPro" id="IPR036249">
    <property type="entry name" value="Thioredoxin-like_sf"/>
</dbReference>
<dbReference type="GO" id="GO:0004601">
    <property type="term" value="F:peroxidase activity"/>
    <property type="evidence" value="ECO:0007669"/>
    <property type="project" value="UniProtKB-KW"/>
</dbReference>
<evidence type="ECO:0000256" key="2">
    <source>
        <dbReference type="ARBA" id="ARBA00022559"/>
    </source>
</evidence>
<organism evidence="7 8">
    <name type="scientific">Thalassococcus lentus</name>
    <dbReference type="NCBI Taxonomy" id="1210524"/>
    <lineage>
        <taxon>Bacteria</taxon>
        <taxon>Pseudomonadati</taxon>
        <taxon>Pseudomonadota</taxon>
        <taxon>Alphaproteobacteria</taxon>
        <taxon>Rhodobacterales</taxon>
        <taxon>Roseobacteraceae</taxon>
        <taxon>Thalassococcus</taxon>
    </lineage>
</organism>
<evidence type="ECO:0000313" key="8">
    <source>
        <dbReference type="Proteomes" id="UP001210720"/>
    </source>
</evidence>
<dbReference type="SUPFAM" id="SSF52833">
    <property type="entry name" value="Thioredoxin-like"/>
    <property type="match status" value="1"/>
</dbReference>
<keyword evidence="5" id="KW-0732">Signal</keyword>
<reference evidence="7 8" key="1">
    <citation type="submission" date="2023-01" db="EMBL/GenBank/DDBJ databases">
        <title>Thalassococcus onchidii sp. nov., isolated from a marine invertebrate from the South China Sea.</title>
        <authorList>
            <person name="Xu S."/>
            <person name="Liu Z."/>
            <person name="Xu Y."/>
        </authorList>
    </citation>
    <scope>NUCLEOTIDE SEQUENCE [LARGE SCALE GENOMIC DNA]</scope>
    <source>
        <strain evidence="7 8">KCTC 32084</strain>
    </source>
</reference>
<dbReference type="InterPro" id="IPR013766">
    <property type="entry name" value="Thioredoxin_domain"/>
</dbReference>
<keyword evidence="8" id="KW-1185">Reference proteome</keyword>
<dbReference type="InterPro" id="IPR029759">
    <property type="entry name" value="GPX_AS"/>
</dbReference>
<evidence type="ECO:0000256" key="4">
    <source>
        <dbReference type="RuleBase" id="RU000499"/>
    </source>
</evidence>
<dbReference type="InterPro" id="IPR000889">
    <property type="entry name" value="Glutathione_peroxidase"/>
</dbReference>
<comment type="similarity">
    <text evidence="1 4">Belongs to the glutathione peroxidase family.</text>
</comment>
<dbReference type="PIRSF" id="PIRSF000303">
    <property type="entry name" value="Glutathion_perox"/>
    <property type="match status" value="1"/>
</dbReference>
<dbReference type="PANTHER" id="PTHR11592:SF78">
    <property type="entry name" value="GLUTATHIONE PEROXIDASE"/>
    <property type="match status" value="1"/>
</dbReference>
<feature type="signal peptide" evidence="5">
    <location>
        <begin position="1"/>
        <end position="19"/>
    </location>
</feature>
<sequence>MHKMLAMIIWALTAAAATAAQTFSFASVDGGMLRFSDWKGQPVLVVNTASRCGYTHQYNGLQALHERFSKQGLVVLAVPSNDFRQELASAKDVQAFCEVNFDLTLPMTDITTVTGPDAHAFYQWVRQETGFAPTWNFNKVLIAPDGSVAGTFGSKTRPQSRTMLNAIRAVLDGAY</sequence>
<proteinExistence type="inferred from homology"/>
<dbReference type="Gene3D" id="3.40.30.10">
    <property type="entry name" value="Glutaredoxin"/>
    <property type="match status" value="1"/>
</dbReference>
<comment type="caution">
    <text evidence="7">The sequence shown here is derived from an EMBL/GenBank/DDBJ whole genome shotgun (WGS) entry which is preliminary data.</text>
</comment>
<dbReference type="Proteomes" id="UP001210720">
    <property type="component" value="Unassembled WGS sequence"/>
</dbReference>
<dbReference type="RefSeq" id="WP_271433505.1">
    <property type="nucleotide sequence ID" value="NZ_JAQIOY010000007.1"/>
</dbReference>
<accession>A0ABT4XW32</accession>
<protein>
    <recommendedName>
        <fullName evidence="4">Glutathione peroxidase</fullName>
    </recommendedName>
</protein>
<dbReference type="PRINTS" id="PR01011">
    <property type="entry name" value="GLUTPROXDASE"/>
</dbReference>
<dbReference type="PANTHER" id="PTHR11592">
    <property type="entry name" value="GLUTATHIONE PEROXIDASE"/>
    <property type="match status" value="1"/>
</dbReference>
<keyword evidence="2 4" id="KW-0575">Peroxidase</keyword>
<gene>
    <name evidence="7" type="ORF">PFY00_15555</name>
</gene>
<name>A0ABT4XW32_9RHOB</name>
<dbReference type="CDD" id="cd00340">
    <property type="entry name" value="GSH_Peroxidase"/>
    <property type="match status" value="1"/>
</dbReference>
<dbReference type="Pfam" id="PF00255">
    <property type="entry name" value="GSHPx"/>
    <property type="match status" value="1"/>
</dbReference>
<evidence type="ECO:0000256" key="1">
    <source>
        <dbReference type="ARBA" id="ARBA00006926"/>
    </source>
</evidence>
<evidence type="ECO:0000313" key="7">
    <source>
        <dbReference type="EMBL" id="MDA7426151.1"/>
    </source>
</evidence>
<feature type="chain" id="PRO_5046389785" description="Glutathione peroxidase" evidence="5">
    <location>
        <begin position="20"/>
        <end position="175"/>
    </location>
</feature>